<organism evidence="1 2">
    <name type="scientific">Hufsiella ginkgonis</name>
    <dbReference type="NCBI Taxonomy" id="2695274"/>
    <lineage>
        <taxon>Bacteria</taxon>
        <taxon>Pseudomonadati</taxon>
        <taxon>Bacteroidota</taxon>
        <taxon>Sphingobacteriia</taxon>
        <taxon>Sphingobacteriales</taxon>
        <taxon>Sphingobacteriaceae</taxon>
        <taxon>Hufsiella</taxon>
    </lineage>
</organism>
<comment type="caution">
    <text evidence="1">The sequence shown here is derived from an EMBL/GenBank/DDBJ whole genome shotgun (WGS) entry which is preliminary data.</text>
</comment>
<name>A0A7K1XWH9_9SPHI</name>
<reference evidence="1 2" key="1">
    <citation type="submission" date="2019-11" db="EMBL/GenBank/DDBJ databases">
        <title>Pedobacter sp. HMF7056 Genome sequencing and assembly.</title>
        <authorList>
            <person name="Kang H."/>
            <person name="Kim H."/>
            <person name="Joh K."/>
        </authorList>
    </citation>
    <scope>NUCLEOTIDE SEQUENCE [LARGE SCALE GENOMIC DNA]</scope>
    <source>
        <strain evidence="1 2">HMF7056</strain>
    </source>
</reference>
<dbReference type="RefSeq" id="WP_160905819.1">
    <property type="nucleotide sequence ID" value="NZ_WVHS01000001.1"/>
</dbReference>
<evidence type="ECO:0000313" key="2">
    <source>
        <dbReference type="Proteomes" id="UP000451233"/>
    </source>
</evidence>
<dbReference type="Proteomes" id="UP000451233">
    <property type="component" value="Unassembled WGS sequence"/>
</dbReference>
<keyword evidence="2" id="KW-1185">Reference proteome</keyword>
<dbReference type="AlphaFoldDB" id="A0A7K1XWH9"/>
<evidence type="ECO:0000313" key="1">
    <source>
        <dbReference type="EMBL" id="MXV14876.1"/>
    </source>
</evidence>
<gene>
    <name evidence="1" type="ORF">GS398_06170</name>
</gene>
<sequence>MPYNPFPRLDFNDRTCFLSGDTSDITRLTVFPQWILDAYQLTGKPFKLLDESMVTYDGISVPCSPGTLLSLTALENRIEDAFNGGYGQVKELSQEELFHWIGKMVYGIMYHEIRTGMRQQAMMGERMNFSQSLVHKFSHFLLMLQSVIQPVVFEGVLPWTVLVFPVENEPAAFNYRDEINTLTFSLSMKNFGIIACLQDNGANAAYHEEILQKVAGQTLQPIQFEELCARFFYSSYLFNRLPEYTVLTMPEATYVEAMPLRGISNKPLFDAWQVKVYGQVLENFWKPWGYLLLEIIKDPEHPMSFLLDEYGDFRRSGLPR</sequence>
<dbReference type="EMBL" id="WVHS01000001">
    <property type="protein sequence ID" value="MXV14876.1"/>
    <property type="molecule type" value="Genomic_DNA"/>
</dbReference>
<accession>A0A7K1XWH9</accession>
<proteinExistence type="predicted"/>
<protein>
    <submittedName>
        <fullName evidence="1">Uncharacterized protein</fullName>
    </submittedName>
</protein>